<dbReference type="Gene3D" id="1.10.520.20">
    <property type="entry name" value="N-terminal domain of the delta subunit of the F1F0-ATP synthase"/>
    <property type="match status" value="1"/>
</dbReference>
<evidence type="ECO:0000313" key="9">
    <source>
        <dbReference type="Proteomes" id="UP000824201"/>
    </source>
</evidence>
<organism evidence="8 9">
    <name type="scientific">Candidatus Fimimorpha faecalis</name>
    <dbReference type="NCBI Taxonomy" id="2840824"/>
    <lineage>
        <taxon>Bacteria</taxon>
        <taxon>Bacillati</taxon>
        <taxon>Bacillota</taxon>
        <taxon>Clostridia</taxon>
        <taxon>Eubacteriales</taxon>
        <taxon>Candidatus Fimimorpha</taxon>
    </lineage>
</organism>
<gene>
    <name evidence="7 8" type="primary">atpH</name>
    <name evidence="8" type="ORF">IAC96_04735</name>
</gene>
<comment type="subcellular location">
    <subcellularLocation>
        <location evidence="7">Cell membrane</location>
        <topology evidence="7">Peripheral membrane protein</topology>
    </subcellularLocation>
    <subcellularLocation>
        <location evidence="1">Membrane</location>
    </subcellularLocation>
</comment>
<reference evidence="8" key="2">
    <citation type="journal article" date="2021" name="PeerJ">
        <title>Extensive microbial diversity within the chicken gut microbiome revealed by metagenomics and culture.</title>
        <authorList>
            <person name="Gilroy R."/>
            <person name="Ravi A."/>
            <person name="Getino M."/>
            <person name="Pursley I."/>
            <person name="Horton D.L."/>
            <person name="Alikhan N.F."/>
            <person name="Baker D."/>
            <person name="Gharbi K."/>
            <person name="Hall N."/>
            <person name="Watson M."/>
            <person name="Adriaenssens E.M."/>
            <person name="Foster-Nyarko E."/>
            <person name="Jarju S."/>
            <person name="Secka A."/>
            <person name="Antonio M."/>
            <person name="Oren A."/>
            <person name="Chaudhuri R.R."/>
            <person name="La Ragione R."/>
            <person name="Hildebrand F."/>
            <person name="Pallen M.J."/>
        </authorList>
    </citation>
    <scope>NUCLEOTIDE SEQUENCE</scope>
    <source>
        <strain evidence="8">ChiW13-3771</strain>
    </source>
</reference>
<keyword evidence="5 7" id="KW-0472">Membrane</keyword>
<dbReference type="Pfam" id="PF00213">
    <property type="entry name" value="OSCP"/>
    <property type="match status" value="1"/>
</dbReference>
<dbReference type="PRINTS" id="PR00125">
    <property type="entry name" value="ATPASEDELTA"/>
</dbReference>
<evidence type="ECO:0000256" key="6">
    <source>
        <dbReference type="ARBA" id="ARBA00023310"/>
    </source>
</evidence>
<evidence type="ECO:0000256" key="4">
    <source>
        <dbReference type="ARBA" id="ARBA00023065"/>
    </source>
</evidence>
<dbReference type="InterPro" id="IPR026015">
    <property type="entry name" value="ATP_synth_OSCP/delta_N_sf"/>
</dbReference>
<comment type="function">
    <text evidence="7">This protein is part of the stalk that links CF(0) to CF(1). It either transmits conformational changes from CF(0) to CF(1) or is implicated in proton conduction.</text>
</comment>
<comment type="function">
    <text evidence="7">F(1)F(0) ATP synthase produces ATP from ADP in the presence of a proton or sodium gradient. F-type ATPases consist of two structural domains, F(1) containing the extramembraneous catalytic core and F(0) containing the membrane proton channel, linked together by a central stalk and a peripheral stalk. During catalysis, ATP synthesis in the catalytic domain of F(1) is coupled via a rotary mechanism of the central stalk subunits to proton translocation.</text>
</comment>
<keyword evidence="3 7" id="KW-0375">Hydrogen ion transport</keyword>
<dbReference type="GO" id="GO:0045259">
    <property type="term" value="C:proton-transporting ATP synthase complex"/>
    <property type="evidence" value="ECO:0007669"/>
    <property type="project" value="UniProtKB-KW"/>
</dbReference>
<keyword evidence="7" id="KW-1003">Cell membrane</keyword>
<dbReference type="SUPFAM" id="SSF47928">
    <property type="entry name" value="N-terminal domain of the delta subunit of the F1F0-ATP synthase"/>
    <property type="match status" value="1"/>
</dbReference>
<dbReference type="AlphaFoldDB" id="A0A9D1EDD7"/>
<keyword evidence="4 7" id="KW-0406">Ion transport</keyword>
<evidence type="ECO:0000256" key="2">
    <source>
        <dbReference type="ARBA" id="ARBA00022448"/>
    </source>
</evidence>
<evidence type="ECO:0000313" key="8">
    <source>
        <dbReference type="EMBL" id="HIR88239.1"/>
    </source>
</evidence>
<dbReference type="HAMAP" id="MF_01416">
    <property type="entry name" value="ATP_synth_delta_bact"/>
    <property type="match status" value="1"/>
</dbReference>
<evidence type="ECO:0000256" key="5">
    <source>
        <dbReference type="ARBA" id="ARBA00023136"/>
    </source>
</evidence>
<dbReference type="InterPro" id="IPR000711">
    <property type="entry name" value="ATPase_OSCP/dsu"/>
</dbReference>
<comment type="caution">
    <text evidence="8">The sequence shown here is derived from an EMBL/GenBank/DDBJ whole genome shotgun (WGS) entry which is preliminary data.</text>
</comment>
<name>A0A9D1EDD7_9FIRM</name>
<proteinExistence type="inferred from homology"/>
<keyword evidence="7" id="KW-0139">CF(1)</keyword>
<evidence type="ECO:0000256" key="1">
    <source>
        <dbReference type="ARBA" id="ARBA00004370"/>
    </source>
</evidence>
<dbReference type="GO" id="GO:0046933">
    <property type="term" value="F:proton-transporting ATP synthase activity, rotational mechanism"/>
    <property type="evidence" value="ECO:0007669"/>
    <property type="project" value="UniProtKB-UniRule"/>
</dbReference>
<accession>A0A9D1EDD7</accession>
<keyword evidence="2 7" id="KW-0813">Transport</keyword>
<evidence type="ECO:0000256" key="3">
    <source>
        <dbReference type="ARBA" id="ARBA00022781"/>
    </source>
</evidence>
<dbReference type="EMBL" id="DVHN01000052">
    <property type="protein sequence ID" value="HIR88239.1"/>
    <property type="molecule type" value="Genomic_DNA"/>
</dbReference>
<comment type="similarity">
    <text evidence="7">Belongs to the ATPase delta chain family.</text>
</comment>
<dbReference type="GO" id="GO:0005886">
    <property type="term" value="C:plasma membrane"/>
    <property type="evidence" value="ECO:0007669"/>
    <property type="project" value="UniProtKB-SubCell"/>
</dbReference>
<keyword evidence="6 7" id="KW-0066">ATP synthesis</keyword>
<reference evidence="8" key="1">
    <citation type="submission" date="2020-10" db="EMBL/GenBank/DDBJ databases">
        <authorList>
            <person name="Gilroy R."/>
        </authorList>
    </citation>
    <scope>NUCLEOTIDE SEQUENCE</scope>
    <source>
        <strain evidence="8">ChiW13-3771</strain>
    </source>
</reference>
<protein>
    <recommendedName>
        <fullName evidence="7">ATP synthase subunit delta</fullName>
    </recommendedName>
    <alternativeName>
        <fullName evidence="7">ATP synthase F(1) sector subunit delta</fullName>
    </alternativeName>
    <alternativeName>
        <fullName evidence="7">F-type ATPase subunit delta</fullName>
        <shortName evidence="7">F-ATPase subunit delta</shortName>
    </alternativeName>
</protein>
<dbReference type="Proteomes" id="UP000824201">
    <property type="component" value="Unassembled WGS sequence"/>
</dbReference>
<dbReference type="NCBIfam" id="TIGR01145">
    <property type="entry name" value="ATP_synt_delta"/>
    <property type="match status" value="1"/>
</dbReference>
<evidence type="ECO:0000256" key="7">
    <source>
        <dbReference type="HAMAP-Rule" id="MF_01416"/>
    </source>
</evidence>
<dbReference type="PANTHER" id="PTHR11910">
    <property type="entry name" value="ATP SYNTHASE DELTA CHAIN"/>
    <property type="match status" value="1"/>
</dbReference>
<sequence length="167" mass="19540">MSQISRNYAHVLYELHVPKETITFTTEILSLNPILLDVLKNPTIPRTQKYNVIDRIFPKELQNFLKVLCFHQSAALLPEILDDYIYYSHEQEGILDAVLTYTIKPDPTTTNRIREVLKTKYQKQDVNLTMQEDPTLLGGFIINANGEELDYSMRGRLKQLQQKLTWR</sequence>